<dbReference type="InterPro" id="IPR041664">
    <property type="entry name" value="AAA_16"/>
</dbReference>
<feature type="domain" description="Orc1-like AAA ATPase" evidence="1">
    <location>
        <begin position="57"/>
        <end position="237"/>
    </location>
</feature>
<comment type="caution">
    <text evidence="2">The sequence shown here is derived from an EMBL/GenBank/DDBJ whole genome shotgun (WGS) entry which is preliminary data.</text>
</comment>
<dbReference type="Pfam" id="PF13191">
    <property type="entry name" value="AAA_16"/>
    <property type="match status" value="1"/>
</dbReference>
<name>A0A2S9YMJ3_9BACT</name>
<dbReference type="RefSeq" id="WP_106090933.1">
    <property type="nucleotide sequence ID" value="NZ_PVNL01000077.1"/>
</dbReference>
<dbReference type="InterPro" id="IPR027417">
    <property type="entry name" value="P-loop_NTPase"/>
</dbReference>
<gene>
    <name evidence="2" type="ORF">ENSA7_39810</name>
</gene>
<dbReference type="SUPFAM" id="SSF52540">
    <property type="entry name" value="P-loop containing nucleoside triphosphate hydrolases"/>
    <property type="match status" value="1"/>
</dbReference>
<protein>
    <recommendedName>
        <fullName evidence="1">Orc1-like AAA ATPase domain-containing protein</fullName>
    </recommendedName>
</protein>
<dbReference type="Gene3D" id="3.40.50.300">
    <property type="entry name" value="P-loop containing nucleotide triphosphate hydrolases"/>
    <property type="match status" value="1"/>
</dbReference>
<dbReference type="Proteomes" id="UP000238823">
    <property type="component" value="Unassembled WGS sequence"/>
</dbReference>
<evidence type="ECO:0000259" key="1">
    <source>
        <dbReference type="Pfam" id="PF13191"/>
    </source>
</evidence>
<dbReference type="EMBL" id="PVNL01000077">
    <property type="protein sequence ID" value="PRQ06304.1"/>
    <property type="molecule type" value="Genomic_DNA"/>
</dbReference>
<proteinExistence type="predicted"/>
<accession>A0A2S9YMJ3</accession>
<evidence type="ECO:0000313" key="2">
    <source>
        <dbReference type="EMBL" id="PRQ06304.1"/>
    </source>
</evidence>
<evidence type="ECO:0000313" key="3">
    <source>
        <dbReference type="Proteomes" id="UP000238823"/>
    </source>
</evidence>
<organism evidence="2 3">
    <name type="scientific">Enhygromyxa salina</name>
    <dbReference type="NCBI Taxonomy" id="215803"/>
    <lineage>
        <taxon>Bacteria</taxon>
        <taxon>Pseudomonadati</taxon>
        <taxon>Myxococcota</taxon>
        <taxon>Polyangia</taxon>
        <taxon>Nannocystales</taxon>
        <taxon>Nannocystaceae</taxon>
        <taxon>Enhygromyxa</taxon>
    </lineage>
</organism>
<sequence>MGEHIQARNASEAYWTLDPYAVVQPGDPWFANLETIVPREHYGVAHRLKKQLSAGPGRPDFVHVGLMGHAGVGKTTLARNALAELSRDGIAPIYINSLEAFDQSDYVFSDLMLVVAESIIRHLAALDVDIDHERLETVRQWFADEVLFETHRDQIIGSLEVSAEANTSLPFLAAFAAKLTAALKSDNEYRREIRRRTQRDPIDLVRRINLLLDAVHEGLAPRKAKLCVVFDNLEKTKLELVDRALLARSDEFRRLRTNALLFFNPACEYSPLSTPASRAFECINVPVLPVRHPGDPAELVRPEAAKAVEILLSKRLLLDAVFTDVPACIHALAHWSGGHIRDMLMIARRAVENVEPEPVTVVDIEKAGRWLGGRRTSSLRPEDFARAVAIHRTNRILDTDQDRRMLKNSCVLPYDGTEWWDMHPGVRADELFRQALREADQA</sequence>
<reference evidence="2 3" key="1">
    <citation type="submission" date="2018-03" db="EMBL/GenBank/DDBJ databases">
        <title>Draft Genome Sequences of the Obligatory Marine Myxobacteria Enhygromyxa salina SWB007.</title>
        <authorList>
            <person name="Poehlein A."/>
            <person name="Moghaddam J.A."/>
            <person name="Harms H."/>
            <person name="Alanjari M."/>
            <person name="Koenig G.M."/>
            <person name="Daniel R."/>
            <person name="Schaeberle T.F."/>
        </authorList>
    </citation>
    <scope>NUCLEOTIDE SEQUENCE [LARGE SCALE GENOMIC DNA]</scope>
    <source>
        <strain evidence="2 3">SWB007</strain>
    </source>
</reference>
<dbReference type="OrthoDB" id="477505at2"/>
<dbReference type="AlphaFoldDB" id="A0A2S9YMJ3"/>